<feature type="region of interest" description="Disordered" evidence="1">
    <location>
        <begin position="92"/>
        <end position="128"/>
    </location>
</feature>
<organism evidence="2">
    <name type="scientific">Plasmopara viticola lesion associated Partitivirus 2</name>
    <dbReference type="NCBI Taxonomy" id="2692000"/>
    <lineage>
        <taxon>Viruses</taxon>
        <taxon>Riboviria</taxon>
        <taxon>Orthornavirae</taxon>
        <taxon>Pisuviricota</taxon>
        <taxon>Duplopiviricetes</taxon>
        <taxon>Durnavirales</taxon>
        <taxon>Partitiviridae</taxon>
    </lineage>
</organism>
<reference evidence="2" key="1">
    <citation type="journal article" date="2020" name="Virus Evol.">
        <title>Analysis of the virome associated to grapevine downy mildew lesions reveals new mycovirus lineages.</title>
        <authorList>
            <person name="Chiapello M."/>
            <person name="Rodriguez-Romero J."/>
            <person name="Ayllon M.A."/>
            <person name="Turina M."/>
        </authorList>
    </citation>
    <scope>NUCLEOTIDE SEQUENCE</scope>
    <source>
        <strain evidence="2">DMG-B_DN50642</strain>
    </source>
</reference>
<feature type="compositionally biased region" description="Basic and acidic residues" evidence="1">
    <location>
        <begin position="1"/>
        <end position="16"/>
    </location>
</feature>
<dbReference type="EMBL" id="MN556989">
    <property type="protein sequence ID" value="QHD64806.1"/>
    <property type="molecule type" value="Genomic_RNA"/>
</dbReference>
<proteinExistence type="predicted"/>
<feature type="region of interest" description="Disordered" evidence="1">
    <location>
        <begin position="1"/>
        <end position="27"/>
    </location>
</feature>
<sequence length="340" mass="38847">MNKLKIEDVSPSKDTRAGSPPSIGESGFKVENAFTREDFADFDQVFDPSNVFHVARKNAETILSDMNHTPATQPDLYLRELESEIARLSKEQQKKFQQLVRKQSGSKEPRGRSPRKSKSPSKAEEQERFQRAIRKASSVRRRQLGRELEHDEWIQLRNAVRKQCSNVKTDDFTKRLSVLETRLSRLESGTYASDPGVQIADKISIFQLQLDIARRQMLELINDQASISEGCSHLAKKVVIKTVEPFEVQIKGPGIVGYCNVPSGSHRSCCDRCLSDRRDFIFESLGLETSPFRAGDSIDSVDHLNTTLYRRDKVPNFLEGVDPMRFQHIWSLFLDKKFGR</sequence>
<evidence type="ECO:0000313" key="2">
    <source>
        <dbReference type="EMBL" id="QHD64806.1"/>
    </source>
</evidence>
<name>A0A6B9Q4A2_9VIRU</name>
<protein>
    <submittedName>
        <fullName evidence="2">Uncharacterized protein</fullName>
    </submittedName>
</protein>
<evidence type="ECO:0000256" key="1">
    <source>
        <dbReference type="SAM" id="MobiDB-lite"/>
    </source>
</evidence>
<accession>A0A6B9Q4A2</accession>